<dbReference type="GO" id="GO:0006096">
    <property type="term" value="P:glycolytic process"/>
    <property type="evidence" value="ECO:0007669"/>
    <property type="project" value="UniProtKB-UniRule"/>
</dbReference>
<comment type="similarity">
    <text evidence="3 4">Belongs to the bacterial glucokinase family.</text>
</comment>
<dbReference type="GO" id="GO:0005829">
    <property type="term" value="C:cytosol"/>
    <property type="evidence" value="ECO:0007669"/>
    <property type="project" value="TreeGrafter"/>
</dbReference>
<dbReference type="AlphaFoldDB" id="A0A1N6Q5W3"/>
<keyword evidence="3" id="KW-0067">ATP-binding</keyword>
<feature type="binding site" evidence="3">
    <location>
        <begin position="14"/>
        <end position="19"/>
    </location>
    <ligand>
        <name>ATP</name>
        <dbReference type="ChEBI" id="CHEBI:30616"/>
    </ligand>
</feature>
<dbReference type="RefSeq" id="WP_076600858.1">
    <property type="nucleotide sequence ID" value="NZ_FTMD01000002.1"/>
</dbReference>
<keyword evidence="3" id="KW-0963">Cytoplasm</keyword>
<keyword evidence="1 3" id="KW-0808">Transferase</keyword>
<dbReference type="EC" id="2.7.1.2" evidence="3"/>
<evidence type="ECO:0000313" key="5">
    <source>
        <dbReference type="EMBL" id="SIQ11940.1"/>
    </source>
</evidence>
<evidence type="ECO:0000256" key="3">
    <source>
        <dbReference type="HAMAP-Rule" id="MF_00524"/>
    </source>
</evidence>
<dbReference type="InterPro" id="IPR050201">
    <property type="entry name" value="Bacterial_glucokinase"/>
</dbReference>
<dbReference type="HAMAP" id="MF_00524">
    <property type="entry name" value="Glucokinase"/>
    <property type="match status" value="1"/>
</dbReference>
<organism evidence="5 6">
    <name type="scientific">Aromatoleum tolulyticum</name>
    <dbReference type="NCBI Taxonomy" id="34027"/>
    <lineage>
        <taxon>Bacteria</taxon>
        <taxon>Pseudomonadati</taxon>
        <taxon>Pseudomonadota</taxon>
        <taxon>Betaproteobacteria</taxon>
        <taxon>Rhodocyclales</taxon>
        <taxon>Rhodocyclaceae</taxon>
        <taxon>Aromatoleum</taxon>
    </lineage>
</organism>
<keyword evidence="2 3" id="KW-0418">Kinase</keyword>
<sequence length="333" mass="34717">MLSAPHDTYPRLVGDIGGTNARFALIRAPGLEIEAMRTLPCADFPGPAEAIEHYLASTGLPRPRWCAFGIANPIDGDFVKMTNHHWAFSIRELQARLDLAHLQVINDFTALALSLPALPAGELEQIGDGAPLAGRAIGLLGAGTGLGVSGLVPCGRDYVPLEGEGGHVTLAASDAHEAAIIAWLAERHPHVSAERVLSGPGLVALYEAEAAVAGQAVPTLGAAEISQRALDGGSPLCASTVDTFCALLGTVAADLALTLGARGGIYIGGGIVPKLGAYFARSRFRQRFEQKGRFSDYLAQIPTYVIHSPYPGLLGAARALERAAVADALRHGS</sequence>
<dbReference type="NCBIfam" id="NF001416">
    <property type="entry name" value="PRK00292.1-3"/>
    <property type="match status" value="1"/>
</dbReference>
<keyword evidence="6" id="KW-1185">Reference proteome</keyword>
<protein>
    <recommendedName>
        <fullName evidence="3">Glucokinase</fullName>
        <ecNumber evidence="3">2.7.1.2</ecNumber>
    </recommendedName>
    <alternativeName>
        <fullName evidence="3">Glucose kinase</fullName>
    </alternativeName>
</protein>
<evidence type="ECO:0000256" key="2">
    <source>
        <dbReference type="ARBA" id="ARBA00022777"/>
    </source>
</evidence>
<dbReference type="OrthoDB" id="257751at2"/>
<dbReference type="CDD" id="cd24008">
    <property type="entry name" value="ASKHA_NBD_GLK"/>
    <property type="match status" value="1"/>
</dbReference>
<dbReference type="Proteomes" id="UP000186819">
    <property type="component" value="Unassembled WGS sequence"/>
</dbReference>
<dbReference type="Pfam" id="PF02685">
    <property type="entry name" value="Glucokinase"/>
    <property type="match status" value="1"/>
</dbReference>
<dbReference type="SUPFAM" id="SSF53067">
    <property type="entry name" value="Actin-like ATPase domain"/>
    <property type="match status" value="1"/>
</dbReference>
<comment type="catalytic activity">
    <reaction evidence="3">
        <text>D-glucose + ATP = D-glucose 6-phosphate + ADP + H(+)</text>
        <dbReference type="Rhea" id="RHEA:17825"/>
        <dbReference type="ChEBI" id="CHEBI:4167"/>
        <dbReference type="ChEBI" id="CHEBI:15378"/>
        <dbReference type="ChEBI" id="CHEBI:30616"/>
        <dbReference type="ChEBI" id="CHEBI:61548"/>
        <dbReference type="ChEBI" id="CHEBI:456216"/>
        <dbReference type="EC" id="2.7.1.2"/>
    </reaction>
</comment>
<reference evidence="6" key="1">
    <citation type="submission" date="2017-01" db="EMBL/GenBank/DDBJ databases">
        <authorList>
            <person name="Varghese N."/>
            <person name="Submissions S."/>
        </authorList>
    </citation>
    <scope>NUCLEOTIDE SEQUENCE [LARGE SCALE GENOMIC DNA]</scope>
    <source>
        <strain evidence="6">ATCC 51758</strain>
    </source>
</reference>
<dbReference type="Gene3D" id="3.40.367.20">
    <property type="match status" value="1"/>
</dbReference>
<comment type="subcellular location">
    <subcellularLocation>
        <location evidence="3">Cytoplasm</location>
    </subcellularLocation>
</comment>
<accession>A0A1N6Q5W3</accession>
<evidence type="ECO:0000256" key="1">
    <source>
        <dbReference type="ARBA" id="ARBA00022679"/>
    </source>
</evidence>
<name>A0A1N6Q5W3_9RHOO</name>
<keyword evidence="3" id="KW-0324">Glycolysis</keyword>
<evidence type="ECO:0000313" key="6">
    <source>
        <dbReference type="Proteomes" id="UP000186819"/>
    </source>
</evidence>
<dbReference type="GO" id="GO:0004340">
    <property type="term" value="F:glucokinase activity"/>
    <property type="evidence" value="ECO:0007669"/>
    <property type="project" value="UniProtKB-UniRule"/>
</dbReference>
<gene>
    <name evidence="3" type="primary">glk</name>
    <name evidence="5" type="ORF">SAMN05421829_102358</name>
</gene>
<dbReference type="PANTHER" id="PTHR47690:SF1">
    <property type="entry name" value="GLUCOKINASE"/>
    <property type="match status" value="1"/>
</dbReference>
<dbReference type="InterPro" id="IPR003836">
    <property type="entry name" value="Glucokinase"/>
</dbReference>
<dbReference type="Gene3D" id="3.30.420.40">
    <property type="match status" value="1"/>
</dbReference>
<dbReference type="STRING" id="34027.SAMN05421829_102358"/>
<evidence type="ECO:0000256" key="4">
    <source>
        <dbReference type="RuleBase" id="RU004046"/>
    </source>
</evidence>
<dbReference type="PANTHER" id="PTHR47690">
    <property type="entry name" value="GLUCOKINASE"/>
    <property type="match status" value="1"/>
</dbReference>
<dbReference type="GO" id="GO:0005536">
    <property type="term" value="F:D-glucose binding"/>
    <property type="evidence" value="ECO:0007669"/>
    <property type="project" value="InterPro"/>
</dbReference>
<dbReference type="GO" id="GO:0005524">
    <property type="term" value="F:ATP binding"/>
    <property type="evidence" value="ECO:0007669"/>
    <property type="project" value="UniProtKB-UniRule"/>
</dbReference>
<dbReference type="InterPro" id="IPR043129">
    <property type="entry name" value="ATPase_NBD"/>
</dbReference>
<keyword evidence="3" id="KW-0547">Nucleotide-binding</keyword>
<dbReference type="NCBIfam" id="TIGR00749">
    <property type="entry name" value="glk"/>
    <property type="match status" value="1"/>
</dbReference>
<dbReference type="EMBL" id="FTMD01000002">
    <property type="protein sequence ID" value="SIQ11940.1"/>
    <property type="molecule type" value="Genomic_DNA"/>
</dbReference>
<proteinExistence type="inferred from homology"/>